<evidence type="ECO:0000256" key="2">
    <source>
        <dbReference type="ARBA" id="ARBA00022737"/>
    </source>
</evidence>
<dbReference type="PANTHER" id="PTHR43300">
    <property type="entry name" value="ACETYLTRANSFERASE"/>
    <property type="match status" value="1"/>
</dbReference>
<gene>
    <name evidence="3" type="ORF">XE03_0782</name>
</gene>
<comment type="caution">
    <text evidence="3">The sequence shown here is derived from an EMBL/GenBank/DDBJ whole genome shotgun (WGS) entry which is preliminary data.</text>
</comment>
<dbReference type="PROSITE" id="PS00101">
    <property type="entry name" value="HEXAPEP_TRANSFERASES"/>
    <property type="match status" value="1"/>
</dbReference>
<dbReference type="Pfam" id="PF00132">
    <property type="entry name" value="Hexapep"/>
    <property type="match status" value="2"/>
</dbReference>
<protein>
    <submittedName>
        <fullName evidence="3">Acetyltransferase</fullName>
    </submittedName>
</protein>
<dbReference type="Gene3D" id="2.160.10.10">
    <property type="entry name" value="Hexapeptide repeat proteins"/>
    <property type="match status" value="1"/>
</dbReference>
<dbReference type="InterPro" id="IPR050179">
    <property type="entry name" value="Trans_hexapeptide_repeat"/>
</dbReference>
<dbReference type="PATRIC" id="fig|1635277.3.peg.1874"/>
<dbReference type="InterPro" id="IPR011004">
    <property type="entry name" value="Trimer_LpxA-like_sf"/>
</dbReference>
<dbReference type="SUPFAM" id="SSF51161">
    <property type="entry name" value="Trimeric LpxA-like enzymes"/>
    <property type="match status" value="1"/>
</dbReference>
<organism evidence="3 4">
    <name type="scientific">candidate division TA06 bacterium 34_109</name>
    <dbReference type="NCBI Taxonomy" id="1635277"/>
    <lineage>
        <taxon>Bacteria</taxon>
        <taxon>Bacteria division TA06</taxon>
    </lineage>
</organism>
<dbReference type="GO" id="GO:0016740">
    <property type="term" value="F:transferase activity"/>
    <property type="evidence" value="ECO:0007669"/>
    <property type="project" value="UniProtKB-KW"/>
</dbReference>
<dbReference type="CDD" id="cd03358">
    <property type="entry name" value="LbH_WxcM_N_like"/>
    <property type="match status" value="1"/>
</dbReference>
<sequence length="199" mass="21822">MDEKKYFVHQSSYVDEGAKIGEGTKIWHFSHIMSGAKIGKNCTIGQSVTVENRAVVGNGVKIQNNVSVYGMVEIEDDVFLGPSMVFTNDLNPRAPYPKHGNWIPTKVKRGASIGANATIVCGITIGRWAFVGAGSVVTRDVPDYAIVVGNPARIVGYMCECGFKMRGVKYPVEKEQKYTCSNCGKKYQIKKEGVFLDES</sequence>
<keyword evidence="1 3" id="KW-0808">Transferase</keyword>
<dbReference type="AlphaFoldDB" id="A0A117M6Q9"/>
<evidence type="ECO:0000313" key="4">
    <source>
        <dbReference type="Proteomes" id="UP000053467"/>
    </source>
</evidence>
<evidence type="ECO:0000313" key="3">
    <source>
        <dbReference type="EMBL" id="KUK87384.1"/>
    </source>
</evidence>
<proteinExistence type="predicted"/>
<name>A0A117M6Q9_UNCT6</name>
<reference evidence="4" key="1">
    <citation type="journal article" date="2015" name="MBio">
        <title>Genome-Resolved Metagenomic Analysis Reveals Roles for Candidate Phyla and Other Microbial Community Members in Biogeochemical Transformations in Oil Reservoirs.</title>
        <authorList>
            <person name="Hu P."/>
            <person name="Tom L."/>
            <person name="Singh A."/>
            <person name="Thomas B.C."/>
            <person name="Baker B.J."/>
            <person name="Piceno Y.M."/>
            <person name="Andersen G.L."/>
            <person name="Banfield J.F."/>
        </authorList>
    </citation>
    <scope>NUCLEOTIDE SEQUENCE [LARGE SCALE GENOMIC DNA]</scope>
</reference>
<dbReference type="PANTHER" id="PTHR43300:SF4">
    <property type="entry name" value="ACYL-[ACYL-CARRIER-PROTEIN]--UDP-N-ACETYLGLUCOSAMINE O-ACYLTRANSFERASE"/>
    <property type="match status" value="1"/>
</dbReference>
<dbReference type="InterPro" id="IPR001451">
    <property type="entry name" value="Hexapep"/>
</dbReference>
<evidence type="ECO:0000256" key="1">
    <source>
        <dbReference type="ARBA" id="ARBA00022679"/>
    </source>
</evidence>
<keyword evidence="2" id="KW-0677">Repeat</keyword>
<dbReference type="EMBL" id="LGGX01000005">
    <property type="protein sequence ID" value="KUK87384.1"/>
    <property type="molecule type" value="Genomic_DNA"/>
</dbReference>
<accession>A0A117M6Q9</accession>
<dbReference type="Proteomes" id="UP000053467">
    <property type="component" value="Unassembled WGS sequence"/>
</dbReference>
<dbReference type="InterPro" id="IPR018357">
    <property type="entry name" value="Hexapep_transf_CS"/>
</dbReference>